<reference evidence="2" key="1">
    <citation type="submission" date="2023-03" db="EMBL/GenBank/DDBJ databases">
        <authorList>
            <person name="Steffen K."/>
            <person name="Cardenas P."/>
        </authorList>
    </citation>
    <scope>NUCLEOTIDE SEQUENCE</scope>
</reference>
<accession>A0AA35RPD2</accession>
<protein>
    <recommendedName>
        <fullName evidence="1">Fibronectin type-III domain-containing protein</fullName>
    </recommendedName>
</protein>
<name>A0AA35RPD2_GEOBA</name>
<dbReference type="CDD" id="cd00063">
    <property type="entry name" value="FN3"/>
    <property type="match status" value="1"/>
</dbReference>
<dbReference type="SUPFAM" id="SSF49265">
    <property type="entry name" value="Fibronectin type III"/>
    <property type="match status" value="1"/>
</dbReference>
<gene>
    <name evidence="2" type="ORF">GBAR_LOCUS8697</name>
</gene>
<dbReference type="InterPro" id="IPR003961">
    <property type="entry name" value="FN3_dom"/>
</dbReference>
<dbReference type="PROSITE" id="PS50853">
    <property type="entry name" value="FN3"/>
    <property type="match status" value="1"/>
</dbReference>
<comment type="caution">
    <text evidence="2">The sequence shown here is derived from an EMBL/GenBank/DDBJ whole genome shotgun (WGS) entry which is preliminary data.</text>
</comment>
<sequence length="90" mass="9530">MLTVDGATVNETTITGLNPSTTYSIQVAAVNGELIGPYSTAVDQLTKVAVPVLMSDSTTATSIFPLLTSGGSEGVSYEVEWAERHFSRLY</sequence>
<evidence type="ECO:0000313" key="3">
    <source>
        <dbReference type="Proteomes" id="UP001174909"/>
    </source>
</evidence>
<proteinExistence type="predicted"/>
<dbReference type="InterPro" id="IPR013783">
    <property type="entry name" value="Ig-like_fold"/>
</dbReference>
<dbReference type="EMBL" id="CASHTH010001294">
    <property type="protein sequence ID" value="CAI8013802.1"/>
    <property type="molecule type" value="Genomic_DNA"/>
</dbReference>
<dbReference type="Gene3D" id="2.60.40.10">
    <property type="entry name" value="Immunoglobulins"/>
    <property type="match status" value="1"/>
</dbReference>
<organism evidence="2 3">
    <name type="scientific">Geodia barretti</name>
    <name type="common">Barrett's horny sponge</name>
    <dbReference type="NCBI Taxonomy" id="519541"/>
    <lineage>
        <taxon>Eukaryota</taxon>
        <taxon>Metazoa</taxon>
        <taxon>Porifera</taxon>
        <taxon>Demospongiae</taxon>
        <taxon>Heteroscleromorpha</taxon>
        <taxon>Tetractinellida</taxon>
        <taxon>Astrophorina</taxon>
        <taxon>Geodiidae</taxon>
        <taxon>Geodia</taxon>
    </lineage>
</organism>
<keyword evidence="3" id="KW-1185">Reference proteome</keyword>
<evidence type="ECO:0000313" key="2">
    <source>
        <dbReference type="EMBL" id="CAI8013802.1"/>
    </source>
</evidence>
<evidence type="ECO:0000259" key="1">
    <source>
        <dbReference type="PROSITE" id="PS50853"/>
    </source>
</evidence>
<dbReference type="AlphaFoldDB" id="A0AA35RPD2"/>
<dbReference type="Proteomes" id="UP001174909">
    <property type="component" value="Unassembled WGS sequence"/>
</dbReference>
<feature type="domain" description="Fibronectin type-III" evidence="1">
    <location>
        <begin position="1"/>
        <end position="49"/>
    </location>
</feature>
<dbReference type="Pfam" id="PF00041">
    <property type="entry name" value="fn3"/>
    <property type="match status" value="1"/>
</dbReference>
<dbReference type="InterPro" id="IPR036116">
    <property type="entry name" value="FN3_sf"/>
</dbReference>